<gene>
    <name evidence="3" type="ORF">IV53_GL000537</name>
</gene>
<evidence type="ECO:0000259" key="2">
    <source>
        <dbReference type="PROSITE" id="PS50206"/>
    </source>
</evidence>
<dbReference type="PATRIC" id="fig|1122146.4.peg.552"/>
<feature type="transmembrane region" description="Helical" evidence="1">
    <location>
        <begin position="6"/>
        <end position="25"/>
    </location>
</feature>
<dbReference type="InterPro" id="IPR036873">
    <property type="entry name" value="Rhodanese-like_dom_sf"/>
</dbReference>
<dbReference type="Gene3D" id="3.40.250.10">
    <property type="entry name" value="Rhodanese-like domain"/>
    <property type="match status" value="1"/>
</dbReference>
<dbReference type="STRING" id="1122146.IV53_GL000537"/>
<dbReference type="PANTHER" id="PTHR43031">
    <property type="entry name" value="FAD-DEPENDENT OXIDOREDUCTASE"/>
    <property type="match status" value="1"/>
</dbReference>
<sequence>MGVIGWINVILVIGILYYGGTRLYVHMMGRRYAQLLENDEFRKGMHKAQLIDVREPNYFDESHILGARNVPYSQYKLYKDALRKDMPVYIYDQGKTLSVRMATKLHKAGYTDIVILKHGFSKWDGKTKSKK</sequence>
<dbReference type="SUPFAM" id="SSF52821">
    <property type="entry name" value="Rhodanese/Cell cycle control phosphatase"/>
    <property type="match status" value="1"/>
</dbReference>
<dbReference type="InterPro" id="IPR050229">
    <property type="entry name" value="GlpE_sulfurtransferase"/>
</dbReference>
<feature type="domain" description="Rhodanese" evidence="2">
    <location>
        <begin position="44"/>
        <end position="130"/>
    </location>
</feature>
<protein>
    <recommendedName>
        <fullName evidence="2">Rhodanese domain-containing protein</fullName>
    </recommendedName>
</protein>
<dbReference type="InterPro" id="IPR001763">
    <property type="entry name" value="Rhodanese-like_dom"/>
</dbReference>
<keyword evidence="1" id="KW-1133">Transmembrane helix</keyword>
<evidence type="ECO:0000313" key="4">
    <source>
        <dbReference type="Proteomes" id="UP000051500"/>
    </source>
</evidence>
<dbReference type="Pfam" id="PF00581">
    <property type="entry name" value="Rhodanese"/>
    <property type="match status" value="1"/>
</dbReference>
<reference evidence="3 4" key="1">
    <citation type="journal article" date="2015" name="Genome Announc.">
        <title>Expanding the biotechnology potential of lactobacilli through comparative genomics of 213 strains and associated genera.</title>
        <authorList>
            <person name="Sun Z."/>
            <person name="Harris H.M."/>
            <person name="McCann A."/>
            <person name="Guo C."/>
            <person name="Argimon S."/>
            <person name="Zhang W."/>
            <person name="Yang X."/>
            <person name="Jeffery I.B."/>
            <person name="Cooney J.C."/>
            <person name="Kagawa T.F."/>
            <person name="Liu W."/>
            <person name="Song Y."/>
            <person name="Salvetti E."/>
            <person name="Wrobel A."/>
            <person name="Rasinkangas P."/>
            <person name="Parkhill J."/>
            <person name="Rea M.C."/>
            <person name="O'Sullivan O."/>
            <person name="Ritari J."/>
            <person name="Douillard F.P."/>
            <person name="Paul Ross R."/>
            <person name="Yang R."/>
            <person name="Briner A.E."/>
            <person name="Felis G.E."/>
            <person name="de Vos W.M."/>
            <person name="Barrangou R."/>
            <person name="Klaenhammer T.R."/>
            <person name="Caufield P.W."/>
            <person name="Cui Y."/>
            <person name="Zhang H."/>
            <person name="O'Toole P.W."/>
        </authorList>
    </citation>
    <scope>NUCLEOTIDE SEQUENCE [LARGE SCALE GENOMIC DNA]</scope>
    <source>
        <strain evidence="3 4">DSM 22408</strain>
    </source>
</reference>
<dbReference type="EMBL" id="JQBZ01000025">
    <property type="protein sequence ID" value="KRN88572.1"/>
    <property type="molecule type" value="Genomic_DNA"/>
</dbReference>
<dbReference type="eggNOG" id="COG0607">
    <property type="taxonomic scope" value="Bacteria"/>
</dbReference>
<dbReference type="CDD" id="cd00158">
    <property type="entry name" value="RHOD"/>
    <property type="match status" value="1"/>
</dbReference>
<dbReference type="Proteomes" id="UP000051500">
    <property type="component" value="Unassembled WGS sequence"/>
</dbReference>
<keyword evidence="4" id="KW-1185">Reference proteome</keyword>
<evidence type="ECO:0000256" key="1">
    <source>
        <dbReference type="SAM" id="Phobius"/>
    </source>
</evidence>
<dbReference type="PROSITE" id="PS50206">
    <property type="entry name" value="RHODANESE_3"/>
    <property type="match status" value="1"/>
</dbReference>
<keyword evidence="1" id="KW-0812">Transmembrane</keyword>
<dbReference type="SMART" id="SM00450">
    <property type="entry name" value="RHOD"/>
    <property type="match status" value="1"/>
</dbReference>
<dbReference type="AlphaFoldDB" id="A0A0R2KN96"/>
<organism evidence="3 4">
    <name type="scientific">Ligilactobacillus ceti DSM 22408</name>
    <dbReference type="NCBI Taxonomy" id="1122146"/>
    <lineage>
        <taxon>Bacteria</taxon>
        <taxon>Bacillati</taxon>
        <taxon>Bacillota</taxon>
        <taxon>Bacilli</taxon>
        <taxon>Lactobacillales</taxon>
        <taxon>Lactobacillaceae</taxon>
        <taxon>Ligilactobacillus</taxon>
    </lineage>
</organism>
<accession>A0A0R2KN96</accession>
<proteinExistence type="predicted"/>
<comment type="caution">
    <text evidence="3">The sequence shown here is derived from an EMBL/GenBank/DDBJ whole genome shotgun (WGS) entry which is preliminary data.</text>
</comment>
<dbReference type="PANTHER" id="PTHR43031:SF18">
    <property type="entry name" value="RHODANESE-RELATED SULFURTRANSFERASES"/>
    <property type="match status" value="1"/>
</dbReference>
<evidence type="ECO:0000313" key="3">
    <source>
        <dbReference type="EMBL" id="KRN88572.1"/>
    </source>
</evidence>
<keyword evidence="1" id="KW-0472">Membrane</keyword>
<name>A0A0R2KN96_9LACO</name>